<feature type="domain" description="Guanylate cyclase" evidence="8">
    <location>
        <begin position="394"/>
        <end position="527"/>
    </location>
</feature>
<dbReference type="SMART" id="SM00044">
    <property type="entry name" value="CYCc"/>
    <property type="match status" value="1"/>
</dbReference>
<keyword evidence="10" id="KW-1185">Reference proteome</keyword>
<organism evidence="9 10">
    <name type="scientific">Gonium pectorale</name>
    <name type="common">Green alga</name>
    <dbReference type="NCBI Taxonomy" id="33097"/>
    <lineage>
        <taxon>Eukaryota</taxon>
        <taxon>Viridiplantae</taxon>
        <taxon>Chlorophyta</taxon>
        <taxon>core chlorophytes</taxon>
        <taxon>Chlorophyceae</taxon>
        <taxon>CS clade</taxon>
        <taxon>Chlamydomonadales</taxon>
        <taxon>Volvocaceae</taxon>
        <taxon>Gonium</taxon>
    </lineage>
</organism>
<comment type="caution">
    <text evidence="9">The sequence shown here is derived from an EMBL/GenBank/DDBJ whole genome shotgun (WGS) entry which is preliminary data.</text>
</comment>
<dbReference type="STRING" id="33097.A0A150GL01"/>
<feature type="transmembrane region" description="Helical" evidence="7">
    <location>
        <begin position="49"/>
        <end position="73"/>
    </location>
</feature>
<dbReference type="GO" id="GO:0005886">
    <property type="term" value="C:plasma membrane"/>
    <property type="evidence" value="ECO:0007669"/>
    <property type="project" value="TreeGrafter"/>
</dbReference>
<dbReference type="Proteomes" id="UP000075714">
    <property type="component" value="Unassembled WGS sequence"/>
</dbReference>
<comment type="subcellular location">
    <subcellularLocation>
        <location evidence="1">Membrane</location>
    </subcellularLocation>
</comment>
<feature type="transmembrane region" description="Helical" evidence="7">
    <location>
        <begin position="325"/>
        <end position="345"/>
    </location>
</feature>
<sequence length="552" mass="57403">MRWQSRGLFWSAIDAKQSAPELRVSCSDFRLAFVHWWKTVREIGRRHPAVYLAPLILGCVCLAGGIVGVALAAKAAQQEARDDARVVASQAAAALAVLLDGGSLQPGASLGLLAAEQPGMAGLLQVLPRLAPRLLQQAPAGAIRELWLAPFGVVAAILAPSTAGTAAIYTAAGSGVGAVGVGAGLLSRSETRPDLLRAIRTQGPAQSAPQLLHGSDATRSEALLATHHPVYVTGAAPDEAWGNSAGGGGIGAADCAGLCYFPRLTIPAPGSDPLLLAESQPAPPSGGGAQTVAVAVPMRGLAEAAQPTLTLHHSDGWRPAWEGPLYAVVVLLSLALAGLLFAVLLNHWRHRAMLRAMLPEKASDGGQRGEGHRGRVLSVLGTGSLYYQHFDCVTVLYADVVRYSAAKHQEGGGLPPLEVVKLLNDVHSMYEAVIDKYGLVRIRRSGESFMVVGGCPTPDDPVTVAARVAACARDMMLATARYTGSRGLAVQLRVGLHSGPVVAAVVGTKMPRFSLFGDVVDVAYFMEATSRAMAVHVSDRTSQLLATAGACG</sequence>
<dbReference type="Gene3D" id="3.30.70.1230">
    <property type="entry name" value="Nucleotide cyclase"/>
    <property type="match status" value="1"/>
</dbReference>
<dbReference type="InterPro" id="IPR029787">
    <property type="entry name" value="Nucleotide_cyclase"/>
</dbReference>
<dbReference type="GO" id="GO:0001653">
    <property type="term" value="F:peptide receptor activity"/>
    <property type="evidence" value="ECO:0007669"/>
    <property type="project" value="TreeGrafter"/>
</dbReference>
<keyword evidence="3" id="KW-0547">Nucleotide-binding</keyword>
<keyword evidence="4 7" id="KW-1133">Transmembrane helix</keyword>
<keyword evidence="5 7" id="KW-0472">Membrane</keyword>
<evidence type="ECO:0000256" key="5">
    <source>
        <dbReference type="ARBA" id="ARBA00023136"/>
    </source>
</evidence>
<dbReference type="GO" id="GO:0035556">
    <property type="term" value="P:intracellular signal transduction"/>
    <property type="evidence" value="ECO:0007669"/>
    <property type="project" value="InterPro"/>
</dbReference>
<evidence type="ECO:0000256" key="1">
    <source>
        <dbReference type="ARBA" id="ARBA00004370"/>
    </source>
</evidence>
<evidence type="ECO:0000256" key="2">
    <source>
        <dbReference type="ARBA" id="ARBA00022692"/>
    </source>
</evidence>
<evidence type="ECO:0000256" key="7">
    <source>
        <dbReference type="SAM" id="Phobius"/>
    </source>
</evidence>
<dbReference type="InterPro" id="IPR001054">
    <property type="entry name" value="A/G_cyclase"/>
</dbReference>
<evidence type="ECO:0000313" key="9">
    <source>
        <dbReference type="EMBL" id="KXZ50471.1"/>
    </source>
</evidence>
<gene>
    <name evidence="9" type="ORF">GPECTOR_16g645</name>
</gene>
<dbReference type="PROSITE" id="PS50125">
    <property type="entry name" value="GUANYLATE_CYCLASE_2"/>
    <property type="match status" value="1"/>
</dbReference>
<dbReference type="CDD" id="cd07302">
    <property type="entry name" value="CHD"/>
    <property type="match status" value="1"/>
</dbReference>
<dbReference type="Pfam" id="PF00211">
    <property type="entry name" value="Guanylate_cyc"/>
    <property type="match status" value="1"/>
</dbReference>
<dbReference type="InterPro" id="IPR050401">
    <property type="entry name" value="Cyclic_nucleotide_synthase"/>
</dbReference>
<evidence type="ECO:0000256" key="4">
    <source>
        <dbReference type="ARBA" id="ARBA00022989"/>
    </source>
</evidence>
<accession>A0A150GL01</accession>
<dbReference type="GO" id="GO:0007168">
    <property type="term" value="P:receptor guanylyl cyclase signaling pathway"/>
    <property type="evidence" value="ECO:0007669"/>
    <property type="project" value="TreeGrafter"/>
</dbReference>
<reference evidence="10" key="1">
    <citation type="journal article" date="2016" name="Nat. Commun.">
        <title>The Gonium pectorale genome demonstrates co-option of cell cycle regulation during the evolution of multicellularity.</title>
        <authorList>
            <person name="Hanschen E.R."/>
            <person name="Marriage T.N."/>
            <person name="Ferris P.J."/>
            <person name="Hamaji T."/>
            <person name="Toyoda A."/>
            <person name="Fujiyama A."/>
            <person name="Neme R."/>
            <person name="Noguchi H."/>
            <person name="Minakuchi Y."/>
            <person name="Suzuki M."/>
            <person name="Kawai-Toyooka H."/>
            <person name="Smith D.R."/>
            <person name="Sparks H."/>
            <person name="Anderson J."/>
            <person name="Bakaric R."/>
            <person name="Luria V."/>
            <person name="Karger A."/>
            <person name="Kirschner M.W."/>
            <person name="Durand P.M."/>
            <person name="Michod R.E."/>
            <person name="Nozaki H."/>
            <person name="Olson B.J."/>
        </authorList>
    </citation>
    <scope>NUCLEOTIDE SEQUENCE [LARGE SCALE GENOMIC DNA]</scope>
    <source>
        <strain evidence="10">NIES-2863</strain>
    </source>
</reference>
<name>A0A150GL01_GONPE</name>
<proteinExistence type="predicted"/>
<dbReference type="EMBL" id="LSYV01000017">
    <property type="protein sequence ID" value="KXZ50471.1"/>
    <property type="molecule type" value="Genomic_DNA"/>
</dbReference>
<dbReference type="OrthoDB" id="534671at2759"/>
<evidence type="ECO:0000256" key="3">
    <source>
        <dbReference type="ARBA" id="ARBA00022741"/>
    </source>
</evidence>
<dbReference type="GO" id="GO:0004383">
    <property type="term" value="F:guanylate cyclase activity"/>
    <property type="evidence" value="ECO:0007669"/>
    <property type="project" value="TreeGrafter"/>
</dbReference>
<protein>
    <recommendedName>
        <fullName evidence="8">Guanylate cyclase domain-containing protein</fullName>
    </recommendedName>
</protein>
<dbReference type="PANTHER" id="PTHR11920:SF335">
    <property type="entry name" value="GUANYLATE CYCLASE"/>
    <property type="match status" value="1"/>
</dbReference>
<dbReference type="GO" id="GO:0004016">
    <property type="term" value="F:adenylate cyclase activity"/>
    <property type="evidence" value="ECO:0007669"/>
    <property type="project" value="TreeGrafter"/>
</dbReference>
<keyword evidence="2 7" id="KW-0812">Transmembrane</keyword>
<keyword evidence="6" id="KW-0456">Lyase</keyword>
<dbReference type="AlphaFoldDB" id="A0A150GL01"/>
<dbReference type="PANTHER" id="PTHR11920">
    <property type="entry name" value="GUANYLYL CYCLASE"/>
    <property type="match status" value="1"/>
</dbReference>
<dbReference type="GO" id="GO:0000166">
    <property type="term" value="F:nucleotide binding"/>
    <property type="evidence" value="ECO:0007669"/>
    <property type="project" value="UniProtKB-KW"/>
</dbReference>
<evidence type="ECO:0000259" key="8">
    <source>
        <dbReference type="PROSITE" id="PS50125"/>
    </source>
</evidence>
<evidence type="ECO:0000313" key="10">
    <source>
        <dbReference type="Proteomes" id="UP000075714"/>
    </source>
</evidence>
<dbReference type="SUPFAM" id="SSF55073">
    <property type="entry name" value="Nucleotide cyclase"/>
    <property type="match status" value="1"/>
</dbReference>
<evidence type="ECO:0000256" key="6">
    <source>
        <dbReference type="ARBA" id="ARBA00023239"/>
    </source>
</evidence>